<organism evidence="2 3">
    <name type="scientific">Periplaneta americana</name>
    <name type="common">American cockroach</name>
    <name type="synonym">Blatta americana</name>
    <dbReference type="NCBI Taxonomy" id="6978"/>
    <lineage>
        <taxon>Eukaryota</taxon>
        <taxon>Metazoa</taxon>
        <taxon>Ecdysozoa</taxon>
        <taxon>Arthropoda</taxon>
        <taxon>Hexapoda</taxon>
        <taxon>Insecta</taxon>
        <taxon>Pterygota</taxon>
        <taxon>Neoptera</taxon>
        <taxon>Polyneoptera</taxon>
        <taxon>Dictyoptera</taxon>
        <taxon>Blattodea</taxon>
        <taxon>Blattoidea</taxon>
        <taxon>Blattidae</taxon>
        <taxon>Blattinae</taxon>
        <taxon>Periplaneta</taxon>
    </lineage>
</organism>
<evidence type="ECO:0000313" key="2">
    <source>
        <dbReference type="EMBL" id="KAJ4432993.1"/>
    </source>
</evidence>
<evidence type="ECO:0000313" key="3">
    <source>
        <dbReference type="Proteomes" id="UP001148838"/>
    </source>
</evidence>
<dbReference type="EMBL" id="JAJSOF020000027">
    <property type="protein sequence ID" value="KAJ4432993.1"/>
    <property type="molecule type" value="Genomic_DNA"/>
</dbReference>
<proteinExistence type="predicted"/>
<protein>
    <submittedName>
        <fullName evidence="2">Uncharacterized protein</fullName>
    </submittedName>
</protein>
<sequence>MPLQFPDCNPIENLWNELNRRLRKVPISSTEELKRRLEEELGRIDGAYTSRIVASMPRWLQHGRSSFRFSSGDLEEQAQKRVRGWKIFWAKRDEVTGEWRKLHNAELQTLFSSPDIIRNTKSRRLRWAGHVARMGESRNAYRVLVGRPEGKRTLGRPRRRWEDNIKMDLREVGYDDREWINLVQDRDRWRAYVRAAMNLRSAWYYSRHHPTPQLYLGYPEWISSYTERRNRVDWRPLLKTIINLPTLFALLEGRVLTAVDPLAGANEGASAVHRHRLRTTASTTHPPPNGAQRGASITTHPPPSNEAS</sequence>
<dbReference type="Gene3D" id="3.30.420.10">
    <property type="entry name" value="Ribonuclease H-like superfamily/Ribonuclease H"/>
    <property type="match status" value="1"/>
</dbReference>
<dbReference type="Proteomes" id="UP001148838">
    <property type="component" value="Unassembled WGS sequence"/>
</dbReference>
<dbReference type="InterPro" id="IPR036397">
    <property type="entry name" value="RNaseH_sf"/>
</dbReference>
<comment type="caution">
    <text evidence="2">The sequence shown here is derived from an EMBL/GenBank/DDBJ whole genome shotgun (WGS) entry which is preliminary data.</text>
</comment>
<accession>A0ABQ8SG61</accession>
<reference evidence="2 3" key="1">
    <citation type="journal article" date="2022" name="Allergy">
        <title>Genome assembly and annotation of Periplaneta americana reveal a comprehensive cockroach allergen profile.</title>
        <authorList>
            <person name="Wang L."/>
            <person name="Xiong Q."/>
            <person name="Saelim N."/>
            <person name="Wang L."/>
            <person name="Nong W."/>
            <person name="Wan A.T."/>
            <person name="Shi M."/>
            <person name="Liu X."/>
            <person name="Cao Q."/>
            <person name="Hui J.H.L."/>
            <person name="Sookrung N."/>
            <person name="Leung T.F."/>
            <person name="Tungtrongchitr A."/>
            <person name="Tsui S.K.W."/>
        </authorList>
    </citation>
    <scope>NUCLEOTIDE SEQUENCE [LARGE SCALE GENOMIC DNA]</scope>
    <source>
        <strain evidence="2">PWHHKU_190912</strain>
    </source>
</reference>
<evidence type="ECO:0000256" key="1">
    <source>
        <dbReference type="SAM" id="MobiDB-lite"/>
    </source>
</evidence>
<feature type="region of interest" description="Disordered" evidence="1">
    <location>
        <begin position="278"/>
        <end position="308"/>
    </location>
</feature>
<gene>
    <name evidence="2" type="ORF">ANN_15250</name>
</gene>
<name>A0ABQ8SG61_PERAM</name>
<keyword evidence="3" id="KW-1185">Reference proteome</keyword>